<dbReference type="EMBL" id="FMAC01000007">
    <property type="protein sequence ID" value="SCB29801.1"/>
    <property type="molecule type" value="Genomic_DNA"/>
</dbReference>
<organism evidence="1 2">
    <name type="scientific">Rhizobium hainanense</name>
    <dbReference type="NCBI Taxonomy" id="52131"/>
    <lineage>
        <taxon>Bacteria</taxon>
        <taxon>Pseudomonadati</taxon>
        <taxon>Pseudomonadota</taxon>
        <taxon>Alphaproteobacteria</taxon>
        <taxon>Hyphomicrobiales</taxon>
        <taxon>Rhizobiaceae</taxon>
        <taxon>Rhizobium/Agrobacterium group</taxon>
        <taxon>Rhizobium</taxon>
    </lineage>
</organism>
<proteinExistence type="predicted"/>
<accession>A0A1C3VPU1</accession>
<keyword evidence="2" id="KW-1185">Reference proteome</keyword>
<gene>
    <name evidence="1" type="ORF">GA0061100_107168</name>
</gene>
<dbReference type="AlphaFoldDB" id="A0A1C3VPU1"/>
<dbReference type="Proteomes" id="UP000186228">
    <property type="component" value="Unassembled WGS sequence"/>
</dbReference>
<evidence type="ECO:0000313" key="1">
    <source>
        <dbReference type="EMBL" id="SCB29801.1"/>
    </source>
</evidence>
<reference evidence="2" key="1">
    <citation type="submission" date="2016-08" db="EMBL/GenBank/DDBJ databases">
        <authorList>
            <person name="Varghese N."/>
            <person name="Submissions Spin"/>
        </authorList>
    </citation>
    <scope>NUCLEOTIDE SEQUENCE [LARGE SCALE GENOMIC DNA]</scope>
    <source>
        <strain evidence="2">CCBAU 57015</strain>
    </source>
</reference>
<evidence type="ECO:0000313" key="2">
    <source>
        <dbReference type="Proteomes" id="UP000186228"/>
    </source>
</evidence>
<sequence length="106" mass="12341">MRRLRYGKSVTGTLLCVMAAKVAWFIGHDTRANVGEGCSLLAFPRNYDNYRLYSNDNIVVLHGIMQADALHYRQAATDDLQILMKYTISWLLTKYLNYLTKIMQFW</sequence>
<protein>
    <submittedName>
        <fullName evidence="1">Uncharacterized protein</fullName>
    </submittedName>
</protein>
<dbReference type="STRING" id="52131.GA0061100_107168"/>
<name>A0A1C3VPU1_9HYPH</name>